<gene>
    <name evidence="1" type="ORF">GQF02_08635</name>
</gene>
<comment type="caution">
    <text evidence="1">The sequence shown here is derived from an EMBL/GenBank/DDBJ whole genome shotgun (WGS) entry which is preliminary data.</text>
</comment>
<sequence length="175" mass="18770">MISRRQLLKTGLAGSALLLAAGFLARPDPDALRASDTQGLDTRFLNASDTNLLAAIAPVMLGLSLDANQLKALLFGVDAAITGLPLMLQAEVRQLLDLLGNRWGRRYLAGVKAPWSSASVAELHAFLDGWRQSRFTLLRSGYQALHGLINAAWYANPASFAALSYGVPAQGRILQ</sequence>
<protein>
    <recommendedName>
        <fullName evidence="3">Twin-arginine translocation pathway signal protein</fullName>
    </recommendedName>
</protein>
<keyword evidence="2" id="KW-1185">Reference proteome</keyword>
<accession>A0A845BK10</accession>
<dbReference type="RefSeq" id="WP_160796398.1">
    <property type="nucleotide sequence ID" value="NZ_WSSB01000006.1"/>
</dbReference>
<proteinExistence type="predicted"/>
<dbReference type="Proteomes" id="UP000467214">
    <property type="component" value="Unassembled WGS sequence"/>
</dbReference>
<dbReference type="EMBL" id="WSSB01000006">
    <property type="protein sequence ID" value="MXR37037.1"/>
    <property type="molecule type" value="Genomic_DNA"/>
</dbReference>
<dbReference type="InterPro" id="IPR006311">
    <property type="entry name" value="TAT_signal"/>
</dbReference>
<reference evidence="1 2" key="1">
    <citation type="submission" date="2019-12" db="EMBL/GenBank/DDBJ databases">
        <title>Neisseriaceae gen. nov. sp. Genome sequencing and assembly.</title>
        <authorList>
            <person name="Liu Z."/>
            <person name="Li A."/>
        </authorList>
    </citation>
    <scope>NUCLEOTIDE SEQUENCE [LARGE SCALE GENOMIC DNA]</scope>
    <source>
        <strain evidence="1 2">B2N2-7</strain>
    </source>
</reference>
<evidence type="ECO:0008006" key="3">
    <source>
        <dbReference type="Google" id="ProtNLM"/>
    </source>
</evidence>
<name>A0A845BK10_9NEIS</name>
<evidence type="ECO:0000313" key="2">
    <source>
        <dbReference type="Proteomes" id="UP000467214"/>
    </source>
</evidence>
<organism evidence="1 2">
    <name type="scientific">Craterilacuibacter sinensis</name>
    <dbReference type="NCBI Taxonomy" id="2686017"/>
    <lineage>
        <taxon>Bacteria</taxon>
        <taxon>Pseudomonadati</taxon>
        <taxon>Pseudomonadota</taxon>
        <taxon>Betaproteobacteria</taxon>
        <taxon>Neisseriales</taxon>
        <taxon>Neisseriaceae</taxon>
        <taxon>Craterilacuibacter</taxon>
    </lineage>
</organism>
<dbReference type="AlphaFoldDB" id="A0A845BK10"/>
<dbReference type="PROSITE" id="PS51318">
    <property type="entry name" value="TAT"/>
    <property type="match status" value="1"/>
</dbReference>
<evidence type="ECO:0000313" key="1">
    <source>
        <dbReference type="EMBL" id="MXR37037.1"/>
    </source>
</evidence>